<dbReference type="PANTHER" id="PTHR13806">
    <property type="entry name" value="FLOTILLIN-RELATED"/>
    <property type="match status" value="1"/>
</dbReference>
<evidence type="ECO:0000256" key="4">
    <source>
        <dbReference type="ARBA" id="ARBA00022475"/>
    </source>
</evidence>
<dbReference type="Pfam" id="PF01145">
    <property type="entry name" value="Band_7"/>
    <property type="match status" value="1"/>
</dbReference>
<evidence type="ECO:0000256" key="3">
    <source>
        <dbReference type="ARBA" id="ARBA00007161"/>
    </source>
</evidence>
<evidence type="ECO:0000313" key="10">
    <source>
        <dbReference type="EMBL" id="QCD46025.1"/>
    </source>
</evidence>
<dbReference type="Proteomes" id="UP000502377">
    <property type="component" value="Chromosome"/>
</dbReference>
<evidence type="ECO:0000256" key="2">
    <source>
        <dbReference type="ARBA" id="ARBA00004236"/>
    </source>
</evidence>
<evidence type="ECO:0000259" key="9">
    <source>
        <dbReference type="SMART" id="SM00244"/>
    </source>
</evidence>
<name>A0A6G5QK06_CAMRE</name>
<protein>
    <submittedName>
        <fullName evidence="10">Putative flotillin family protein, SPFH superfamily</fullName>
    </submittedName>
</protein>
<keyword evidence="8" id="KW-0812">Transmembrane</keyword>
<sequence length="651" mass="71579">MNFDGMTSLAVFVGIGLFSIIILGIVFSRLYRKTTKELTFVRTGFGGEKVVVDGGALILPILHDYIDINMQSMKVTVARSKSDSFITKDRMRVDITADFYIRVGEDRESISRAAQTLGKKTIDLRELTGLIEGKLIATLRSVASSMEMKELHEKRDEFSSQVKNAIEADLSKNGLQLESVSLTSLDQTAKEFFNENNAFDAEGLTSLTQTIEERKKLRNDIERSTEVQIAQKNYETQSEKFEIQRKQAEAEATQQTKIANFQAEQEALRAKEAESRRKEAEEAKIVANKAIEEAQINKAKAIKETEIEKEKALEIATQNKNIEIAKKNQEVEEVRIAAHKAIEQAEIEKAKTIETVEVQKARVVKEAEIEKEKVIELANQSKNIEIAKKVEEEAVAKTLANEKKALEAASLEKIKTASEIEQAERIKKLALIEAQQDAEQLSIEKTVAAKAEKEAEENLAEAAKIKAMGTSEALKIKATAEAEAIKITAEANRLNYEVEAKGKTEINNAENIVSAAILENRFKLALIEFMPQIIAQVVKPAEKIDSIKIVQMAGLGGANQGGAGSNTNGGVSNTGASLSDQIVNASLNYKVNAPIIDDLMKQVGIDLNGGIQNIASPLLSGCEKPKDASNLSSKETEKSNVSNEQKEGKKK</sequence>
<comment type="similarity">
    <text evidence="3">Belongs to the band 7/mec-2 family. Flotillin subfamily.</text>
</comment>
<dbReference type="SUPFAM" id="SSF117892">
    <property type="entry name" value="Band 7/SPFH domain"/>
    <property type="match status" value="1"/>
</dbReference>
<feature type="transmembrane region" description="Helical" evidence="8">
    <location>
        <begin position="6"/>
        <end position="27"/>
    </location>
</feature>
<dbReference type="Gene3D" id="3.30.479.30">
    <property type="entry name" value="Band 7 domain"/>
    <property type="match status" value="1"/>
</dbReference>
<dbReference type="RefSeq" id="WP_004318772.1">
    <property type="nucleotide sequence ID" value="NZ_CP012543.1"/>
</dbReference>
<evidence type="ECO:0000256" key="1">
    <source>
        <dbReference type="ARBA" id="ARBA00004167"/>
    </source>
</evidence>
<dbReference type="GO" id="GO:0005886">
    <property type="term" value="C:plasma membrane"/>
    <property type="evidence" value="ECO:0007669"/>
    <property type="project" value="UniProtKB-SubCell"/>
</dbReference>
<dbReference type="InterPro" id="IPR036013">
    <property type="entry name" value="Band_7/SPFH_dom_sf"/>
</dbReference>
<dbReference type="CDD" id="cd03399">
    <property type="entry name" value="SPFH_flotillin"/>
    <property type="match status" value="1"/>
</dbReference>
<feature type="compositionally biased region" description="Basic and acidic residues" evidence="7">
    <location>
        <begin position="634"/>
        <end position="651"/>
    </location>
</feature>
<feature type="region of interest" description="Disordered" evidence="7">
    <location>
        <begin position="620"/>
        <end position="651"/>
    </location>
</feature>
<gene>
    <name evidence="10" type="ORF">CRECT_0328</name>
</gene>
<evidence type="ECO:0000256" key="5">
    <source>
        <dbReference type="ARBA" id="ARBA00023136"/>
    </source>
</evidence>
<evidence type="ECO:0000256" key="7">
    <source>
        <dbReference type="SAM" id="MobiDB-lite"/>
    </source>
</evidence>
<dbReference type="PANTHER" id="PTHR13806:SF31">
    <property type="entry name" value="FLOTILLIN-LIKE PROTEIN 1-RELATED"/>
    <property type="match status" value="1"/>
</dbReference>
<dbReference type="AlphaFoldDB" id="A0A6G5QK06"/>
<dbReference type="Pfam" id="PF15975">
    <property type="entry name" value="Flot"/>
    <property type="match status" value="1"/>
</dbReference>
<dbReference type="EMBL" id="CP012543">
    <property type="protein sequence ID" value="QCD46025.1"/>
    <property type="molecule type" value="Genomic_DNA"/>
</dbReference>
<organism evidence="10 11">
    <name type="scientific">Campylobacter rectus</name>
    <name type="common">Wolinella recta</name>
    <dbReference type="NCBI Taxonomy" id="203"/>
    <lineage>
        <taxon>Bacteria</taxon>
        <taxon>Pseudomonadati</taxon>
        <taxon>Campylobacterota</taxon>
        <taxon>Epsilonproteobacteria</taxon>
        <taxon>Campylobacterales</taxon>
        <taxon>Campylobacteraceae</taxon>
        <taxon>Campylobacter</taxon>
    </lineage>
</organism>
<feature type="domain" description="Band 7" evidence="9">
    <location>
        <begin position="28"/>
        <end position="197"/>
    </location>
</feature>
<keyword evidence="6" id="KW-0175">Coiled coil</keyword>
<feature type="coiled-coil region" evidence="6">
    <location>
        <begin position="207"/>
        <end position="362"/>
    </location>
</feature>
<evidence type="ECO:0000256" key="8">
    <source>
        <dbReference type="SAM" id="Phobius"/>
    </source>
</evidence>
<keyword evidence="5 8" id="KW-0472">Membrane</keyword>
<reference evidence="10 11" key="1">
    <citation type="submission" date="2016-07" db="EMBL/GenBank/DDBJ databases">
        <title>Comparative genomics of the Campylobacter concisus group.</title>
        <authorList>
            <person name="Miller W.G."/>
            <person name="Yee E."/>
            <person name="Chapman M.H."/>
            <person name="Huynh S."/>
            <person name="Bono J.L."/>
            <person name="On S.L.W."/>
            <person name="StLeger J."/>
            <person name="Foster G."/>
            <person name="Parker C.T."/>
        </authorList>
    </citation>
    <scope>NUCLEOTIDE SEQUENCE [LARGE SCALE GENOMIC DNA]</scope>
    <source>
        <strain evidence="10 11">ATCC 33238</strain>
    </source>
</reference>
<keyword evidence="4" id="KW-1003">Cell membrane</keyword>
<dbReference type="InterPro" id="IPR001107">
    <property type="entry name" value="Band_7"/>
</dbReference>
<proteinExistence type="inferred from homology"/>
<accession>A0A6G5QK06</accession>
<dbReference type="SMART" id="SM00244">
    <property type="entry name" value="PHB"/>
    <property type="match status" value="1"/>
</dbReference>
<comment type="subcellular location">
    <subcellularLocation>
        <location evidence="2">Cell membrane</location>
    </subcellularLocation>
    <subcellularLocation>
        <location evidence="1">Membrane</location>
        <topology evidence="1">Single-pass membrane protein</topology>
    </subcellularLocation>
</comment>
<dbReference type="KEGG" id="crx:CRECT_0328"/>
<evidence type="ECO:0000256" key="6">
    <source>
        <dbReference type="SAM" id="Coils"/>
    </source>
</evidence>
<dbReference type="InterPro" id="IPR031905">
    <property type="entry name" value="Flotillin_C"/>
</dbReference>
<evidence type="ECO:0000313" key="11">
    <source>
        <dbReference type="Proteomes" id="UP000502377"/>
    </source>
</evidence>
<dbReference type="InterPro" id="IPR027705">
    <property type="entry name" value="Flotillin_fam"/>
</dbReference>
<keyword evidence="8" id="KW-1133">Transmembrane helix</keyword>